<name>A0ABQ5QBK0_9BACT</name>
<organism evidence="2 3">
    <name type="scientific">Geothrix limicola</name>
    <dbReference type="NCBI Taxonomy" id="2927978"/>
    <lineage>
        <taxon>Bacteria</taxon>
        <taxon>Pseudomonadati</taxon>
        <taxon>Acidobacteriota</taxon>
        <taxon>Holophagae</taxon>
        <taxon>Holophagales</taxon>
        <taxon>Holophagaceae</taxon>
        <taxon>Geothrix</taxon>
    </lineage>
</organism>
<sequence>MNELDRLRAKKRRRQAALQQIGEMEDRLQILKNSFQEIRTRALTLQIRYSRFIPDAIRFRATSKESLLKEISEISEKDALLDEIAGGLDSIRSEFLTLARTDEAELQELDALLKSQLKEDS</sequence>
<dbReference type="Proteomes" id="UP001165069">
    <property type="component" value="Unassembled WGS sequence"/>
</dbReference>
<comment type="caution">
    <text evidence="2">The sequence shown here is derived from an EMBL/GenBank/DDBJ whole genome shotgun (WGS) entry which is preliminary data.</text>
</comment>
<dbReference type="EMBL" id="BSDE01000001">
    <property type="protein sequence ID" value="GLH72053.1"/>
    <property type="molecule type" value="Genomic_DNA"/>
</dbReference>
<feature type="coiled-coil region" evidence="1">
    <location>
        <begin position="7"/>
        <end position="41"/>
    </location>
</feature>
<keyword evidence="1" id="KW-0175">Coiled coil</keyword>
<protein>
    <submittedName>
        <fullName evidence="2">Uncharacterized protein</fullName>
    </submittedName>
</protein>
<proteinExistence type="predicted"/>
<dbReference type="RefSeq" id="WP_285570006.1">
    <property type="nucleotide sequence ID" value="NZ_BSDE01000001.1"/>
</dbReference>
<accession>A0ABQ5QBK0</accession>
<keyword evidence="3" id="KW-1185">Reference proteome</keyword>
<evidence type="ECO:0000256" key="1">
    <source>
        <dbReference type="SAM" id="Coils"/>
    </source>
</evidence>
<evidence type="ECO:0000313" key="2">
    <source>
        <dbReference type="EMBL" id="GLH72053.1"/>
    </source>
</evidence>
<gene>
    <name evidence="2" type="ORF">GETHLI_05550</name>
</gene>
<reference evidence="2 3" key="1">
    <citation type="journal article" date="2023" name="Antonie Van Leeuwenhoek">
        <title>Mesoterricola silvestris gen. nov., sp. nov., Mesoterricola sediminis sp. nov., Geothrix oryzae sp. nov., Geothrix edaphica sp. nov., Geothrix rubra sp. nov., and Geothrix limicola sp. nov., six novel members of Acidobacteriota isolated from soils.</title>
        <authorList>
            <person name="Itoh H."/>
            <person name="Sugisawa Y."/>
            <person name="Mise K."/>
            <person name="Xu Z."/>
            <person name="Kuniyasu M."/>
            <person name="Ushijima N."/>
            <person name="Kawano K."/>
            <person name="Kobayashi E."/>
            <person name="Shiratori Y."/>
            <person name="Masuda Y."/>
            <person name="Senoo K."/>
        </authorList>
    </citation>
    <scope>NUCLEOTIDE SEQUENCE [LARGE SCALE GENOMIC DNA]</scope>
    <source>
        <strain evidence="2 3">Red804</strain>
    </source>
</reference>
<evidence type="ECO:0000313" key="3">
    <source>
        <dbReference type="Proteomes" id="UP001165069"/>
    </source>
</evidence>